<gene>
    <name evidence="2" type="ORF">HPB51_021853</name>
</gene>
<reference evidence="2" key="2">
    <citation type="submission" date="2021-09" db="EMBL/GenBank/DDBJ databases">
        <authorList>
            <person name="Jia N."/>
            <person name="Wang J."/>
            <person name="Shi W."/>
            <person name="Du L."/>
            <person name="Sun Y."/>
            <person name="Zhan W."/>
            <person name="Jiang J."/>
            <person name="Wang Q."/>
            <person name="Zhang B."/>
            <person name="Ji P."/>
            <person name="Sakyi L.B."/>
            <person name="Cui X."/>
            <person name="Yuan T."/>
            <person name="Jiang B."/>
            <person name="Yang W."/>
            <person name="Lam T.T.-Y."/>
            <person name="Chang Q."/>
            <person name="Ding S."/>
            <person name="Wang X."/>
            <person name="Zhu J."/>
            <person name="Ruan X."/>
            <person name="Zhao L."/>
            <person name="Wei J."/>
            <person name="Que T."/>
            <person name="Du C."/>
            <person name="Cheng J."/>
            <person name="Dai P."/>
            <person name="Han X."/>
            <person name="Huang E."/>
            <person name="Gao Y."/>
            <person name="Liu J."/>
            <person name="Shao H."/>
            <person name="Ye R."/>
            <person name="Li L."/>
            <person name="Wei W."/>
            <person name="Wang X."/>
            <person name="Wang C."/>
            <person name="Huo Q."/>
            <person name="Li W."/>
            <person name="Guo W."/>
            <person name="Chen H."/>
            <person name="Chen S."/>
            <person name="Zhou L."/>
            <person name="Zhou L."/>
            <person name="Ni X."/>
            <person name="Tian J."/>
            <person name="Zhou Y."/>
            <person name="Sheng Y."/>
            <person name="Liu T."/>
            <person name="Pan Y."/>
            <person name="Xia L."/>
            <person name="Li J."/>
            <person name="Zhao F."/>
            <person name="Cao W."/>
        </authorList>
    </citation>
    <scope>NUCLEOTIDE SEQUENCE</scope>
    <source>
        <strain evidence="2">Rmic-2018</strain>
        <tissue evidence="2">Larvae</tissue>
    </source>
</reference>
<accession>A0A9J6E3Q9</accession>
<feature type="region of interest" description="Disordered" evidence="1">
    <location>
        <begin position="82"/>
        <end position="102"/>
    </location>
</feature>
<reference evidence="2" key="1">
    <citation type="journal article" date="2020" name="Cell">
        <title>Large-Scale Comparative Analyses of Tick Genomes Elucidate Their Genetic Diversity and Vector Capacities.</title>
        <authorList>
            <consortium name="Tick Genome and Microbiome Consortium (TIGMIC)"/>
            <person name="Jia N."/>
            <person name="Wang J."/>
            <person name="Shi W."/>
            <person name="Du L."/>
            <person name="Sun Y."/>
            <person name="Zhan W."/>
            <person name="Jiang J.F."/>
            <person name="Wang Q."/>
            <person name="Zhang B."/>
            <person name="Ji P."/>
            <person name="Bell-Sakyi L."/>
            <person name="Cui X.M."/>
            <person name="Yuan T.T."/>
            <person name="Jiang B.G."/>
            <person name="Yang W.F."/>
            <person name="Lam T.T."/>
            <person name="Chang Q.C."/>
            <person name="Ding S.J."/>
            <person name="Wang X.J."/>
            <person name="Zhu J.G."/>
            <person name="Ruan X.D."/>
            <person name="Zhao L."/>
            <person name="Wei J.T."/>
            <person name="Ye R.Z."/>
            <person name="Que T.C."/>
            <person name="Du C.H."/>
            <person name="Zhou Y.H."/>
            <person name="Cheng J.X."/>
            <person name="Dai P.F."/>
            <person name="Guo W.B."/>
            <person name="Han X.H."/>
            <person name="Huang E.J."/>
            <person name="Li L.F."/>
            <person name="Wei W."/>
            <person name="Gao Y.C."/>
            <person name="Liu J.Z."/>
            <person name="Shao H.Z."/>
            <person name="Wang X."/>
            <person name="Wang C.C."/>
            <person name="Yang T.C."/>
            <person name="Huo Q.B."/>
            <person name="Li W."/>
            <person name="Chen H.Y."/>
            <person name="Chen S.E."/>
            <person name="Zhou L.G."/>
            <person name="Ni X.B."/>
            <person name="Tian J.H."/>
            <person name="Sheng Y."/>
            <person name="Liu T."/>
            <person name="Pan Y.S."/>
            <person name="Xia L.Y."/>
            <person name="Li J."/>
            <person name="Zhao F."/>
            <person name="Cao W.C."/>
        </authorList>
    </citation>
    <scope>NUCLEOTIDE SEQUENCE</scope>
    <source>
        <strain evidence="2">Rmic-2018</strain>
    </source>
</reference>
<proteinExistence type="predicted"/>
<keyword evidence="3" id="KW-1185">Reference proteome</keyword>
<dbReference type="Proteomes" id="UP000821866">
    <property type="component" value="Chromosome 4"/>
</dbReference>
<evidence type="ECO:0000313" key="2">
    <source>
        <dbReference type="EMBL" id="KAH8028998.1"/>
    </source>
</evidence>
<sequence length="232" mass="25249">MTLPSSVVCRAGYDIGGFSARGGCAGAFNNDFGQPRMPLSQGHAMMRPFETRGDFGCERGGAPSHGCGPRLDSGCAPFRPTARTGWSQSPQCNRRGPPSQRRPFLETASLRRKGRRDIFTLGVVSAGLEAEASMTGTPVAAIMVRLHGTTTTPDTMIAGRKDVGAPPCQPDGNRQDRPQWRQRGRSVTPPTRLDTWSENWKTRMAQGPRKSDDHGSWSESRSFYFRSGSSDS</sequence>
<name>A0A9J6E3Q9_RHIMP</name>
<dbReference type="AlphaFoldDB" id="A0A9J6E3Q9"/>
<evidence type="ECO:0000256" key="1">
    <source>
        <dbReference type="SAM" id="MobiDB-lite"/>
    </source>
</evidence>
<feature type="region of interest" description="Disordered" evidence="1">
    <location>
        <begin position="152"/>
        <end position="232"/>
    </location>
</feature>
<organism evidence="2 3">
    <name type="scientific">Rhipicephalus microplus</name>
    <name type="common">Cattle tick</name>
    <name type="synonym">Boophilus microplus</name>
    <dbReference type="NCBI Taxonomy" id="6941"/>
    <lineage>
        <taxon>Eukaryota</taxon>
        <taxon>Metazoa</taxon>
        <taxon>Ecdysozoa</taxon>
        <taxon>Arthropoda</taxon>
        <taxon>Chelicerata</taxon>
        <taxon>Arachnida</taxon>
        <taxon>Acari</taxon>
        <taxon>Parasitiformes</taxon>
        <taxon>Ixodida</taxon>
        <taxon>Ixodoidea</taxon>
        <taxon>Ixodidae</taxon>
        <taxon>Rhipicephalinae</taxon>
        <taxon>Rhipicephalus</taxon>
        <taxon>Boophilus</taxon>
    </lineage>
</organism>
<feature type="compositionally biased region" description="Polar residues" evidence="1">
    <location>
        <begin position="217"/>
        <end position="232"/>
    </location>
</feature>
<comment type="caution">
    <text evidence="2">The sequence shown here is derived from an EMBL/GenBank/DDBJ whole genome shotgun (WGS) entry which is preliminary data.</text>
</comment>
<evidence type="ECO:0000313" key="3">
    <source>
        <dbReference type="Proteomes" id="UP000821866"/>
    </source>
</evidence>
<protein>
    <submittedName>
        <fullName evidence="2">Uncharacterized protein</fullName>
    </submittedName>
</protein>
<dbReference type="EMBL" id="JABSTU010000006">
    <property type="protein sequence ID" value="KAH8028998.1"/>
    <property type="molecule type" value="Genomic_DNA"/>
</dbReference>